<dbReference type="Proteomes" id="UP001054821">
    <property type="component" value="Chromosome 8"/>
</dbReference>
<protein>
    <recommendedName>
        <fullName evidence="2">Integrase catalytic domain-containing protein</fullName>
    </recommendedName>
</protein>
<proteinExistence type="predicted"/>
<dbReference type="InterPro" id="IPR036397">
    <property type="entry name" value="RNaseH_sf"/>
</dbReference>
<reference evidence="3 4" key="1">
    <citation type="journal article" date="2022" name="G3 (Bethesda)">
        <title>Whole-genome sequence and methylome profiling of the almond [Prunus dulcis (Mill.) D.A. Webb] cultivar 'Nonpareil'.</title>
        <authorList>
            <person name="D'Amico-Willman K.M."/>
            <person name="Ouma W.Z."/>
            <person name="Meulia T."/>
            <person name="Sideli G.M."/>
            <person name="Gradziel T.M."/>
            <person name="Fresnedo-Ramirez J."/>
        </authorList>
    </citation>
    <scope>NUCLEOTIDE SEQUENCE [LARGE SCALE GENOMIC DNA]</scope>
    <source>
        <strain evidence="3">Clone GOH B32 T37-40</strain>
    </source>
</reference>
<dbReference type="Gene3D" id="3.30.420.10">
    <property type="entry name" value="Ribonuclease H-like superfamily/Ribonuclease H"/>
    <property type="match status" value="1"/>
</dbReference>
<evidence type="ECO:0000313" key="3">
    <source>
        <dbReference type="EMBL" id="KAI5312738.1"/>
    </source>
</evidence>
<sequence length="297" mass="33810">MTTSTLVGARYFVTFVDDHSRKVWAYALRTKDQVYEVFKQLHASVERETGRSLKCIRTNNGGEYTGTFRNYCRSNGIRHERSVPKTPQHNGIAERMNRTIVERIRTMLSHAKLPKSFLGEALMTAVDLINLSPSAPLNGDVLDKFWSGKDVSYNHLKVFGCRTFVHIPKDDISKLDTKSKECIFVGYGNGEFGYRLWDPVARKIIRTNLDPVPAPLEYNDRRDESNDTDDPTSDPIINEPVDDDMSDDHTTDSIVDDVADEGLKAQAHEGPVEEFQPRRSTRVRRQLIGILQMITFS</sequence>
<dbReference type="InterPro" id="IPR039537">
    <property type="entry name" value="Retrotran_Ty1/copia-like"/>
</dbReference>
<dbReference type="InterPro" id="IPR001584">
    <property type="entry name" value="Integrase_cat-core"/>
</dbReference>
<dbReference type="InterPro" id="IPR012337">
    <property type="entry name" value="RNaseH-like_sf"/>
</dbReference>
<evidence type="ECO:0000313" key="4">
    <source>
        <dbReference type="Proteomes" id="UP001054821"/>
    </source>
</evidence>
<dbReference type="PANTHER" id="PTHR42648:SF28">
    <property type="entry name" value="TRANSPOSON-ENCODED PROTEIN WITH RIBONUCLEASE H-LIKE AND RETROVIRUS ZINC FINGER-LIKE DOMAINS"/>
    <property type="match status" value="1"/>
</dbReference>
<accession>A0AAD4UU67</accession>
<dbReference type="Pfam" id="PF00665">
    <property type="entry name" value="rve"/>
    <property type="match status" value="1"/>
</dbReference>
<dbReference type="Pfam" id="PF25597">
    <property type="entry name" value="SH3_retrovirus"/>
    <property type="match status" value="1"/>
</dbReference>
<dbReference type="PANTHER" id="PTHR42648">
    <property type="entry name" value="TRANSPOSASE, PUTATIVE-RELATED"/>
    <property type="match status" value="1"/>
</dbReference>
<comment type="caution">
    <text evidence="3">The sequence shown here is derived from an EMBL/GenBank/DDBJ whole genome shotgun (WGS) entry which is preliminary data.</text>
</comment>
<evidence type="ECO:0000259" key="2">
    <source>
        <dbReference type="PROSITE" id="PS50994"/>
    </source>
</evidence>
<dbReference type="SUPFAM" id="SSF53098">
    <property type="entry name" value="Ribonuclease H-like"/>
    <property type="match status" value="1"/>
</dbReference>
<evidence type="ECO:0000256" key="1">
    <source>
        <dbReference type="SAM" id="MobiDB-lite"/>
    </source>
</evidence>
<gene>
    <name evidence="3" type="ORF">L3X38_041912</name>
</gene>
<dbReference type="PROSITE" id="PS50994">
    <property type="entry name" value="INTEGRASE"/>
    <property type="match status" value="1"/>
</dbReference>
<dbReference type="AlphaFoldDB" id="A0AAD4UU67"/>
<feature type="region of interest" description="Disordered" evidence="1">
    <location>
        <begin position="214"/>
        <end position="252"/>
    </location>
</feature>
<keyword evidence="4" id="KW-1185">Reference proteome</keyword>
<dbReference type="GO" id="GO:0015074">
    <property type="term" value="P:DNA integration"/>
    <property type="evidence" value="ECO:0007669"/>
    <property type="project" value="InterPro"/>
</dbReference>
<feature type="domain" description="Integrase catalytic" evidence="2">
    <location>
        <begin position="1"/>
        <end position="150"/>
    </location>
</feature>
<organism evidence="3 4">
    <name type="scientific">Prunus dulcis</name>
    <name type="common">Almond</name>
    <name type="synonym">Amygdalus dulcis</name>
    <dbReference type="NCBI Taxonomy" id="3755"/>
    <lineage>
        <taxon>Eukaryota</taxon>
        <taxon>Viridiplantae</taxon>
        <taxon>Streptophyta</taxon>
        <taxon>Embryophyta</taxon>
        <taxon>Tracheophyta</taxon>
        <taxon>Spermatophyta</taxon>
        <taxon>Magnoliopsida</taxon>
        <taxon>eudicotyledons</taxon>
        <taxon>Gunneridae</taxon>
        <taxon>Pentapetalae</taxon>
        <taxon>rosids</taxon>
        <taxon>fabids</taxon>
        <taxon>Rosales</taxon>
        <taxon>Rosaceae</taxon>
        <taxon>Amygdaloideae</taxon>
        <taxon>Amygdaleae</taxon>
        <taxon>Prunus</taxon>
    </lineage>
</organism>
<dbReference type="EMBL" id="JAJFAZ020000008">
    <property type="protein sequence ID" value="KAI5312738.1"/>
    <property type="molecule type" value="Genomic_DNA"/>
</dbReference>
<dbReference type="GO" id="GO:0003676">
    <property type="term" value="F:nucleic acid binding"/>
    <property type="evidence" value="ECO:0007669"/>
    <property type="project" value="InterPro"/>
</dbReference>
<dbReference type="InterPro" id="IPR057670">
    <property type="entry name" value="SH3_retrovirus"/>
</dbReference>
<name>A0AAD4UU67_PRUDU</name>